<dbReference type="InterPro" id="IPR001789">
    <property type="entry name" value="Sig_transdc_resp-reg_receiver"/>
</dbReference>
<dbReference type="Proteomes" id="UP000308121">
    <property type="component" value="Unassembled WGS sequence"/>
</dbReference>
<evidence type="ECO:0000313" key="4">
    <source>
        <dbReference type="Proteomes" id="UP000308121"/>
    </source>
</evidence>
<reference evidence="3 4" key="1">
    <citation type="submission" date="2019-05" db="EMBL/GenBank/DDBJ databases">
        <title>Genome sequence of Cellulomonas hominis strain CS1.</title>
        <authorList>
            <person name="Belmont J."/>
            <person name="Maclea K.S."/>
        </authorList>
    </citation>
    <scope>NUCLEOTIDE SEQUENCE [LARGE SCALE GENOMIC DNA]</scope>
    <source>
        <strain evidence="3 4">CS1</strain>
    </source>
</reference>
<dbReference type="InterPro" id="IPR011006">
    <property type="entry name" value="CheY-like_superfamily"/>
</dbReference>
<dbReference type="Gene3D" id="3.40.50.2300">
    <property type="match status" value="1"/>
</dbReference>
<organism evidence="3 4">
    <name type="scientific">Cellulomonas hominis</name>
    <dbReference type="NCBI Taxonomy" id="156981"/>
    <lineage>
        <taxon>Bacteria</taxon>
        <taxon>Bacillati</taxon>
        <taxon>Actinomycetota</taxon>
        <taxon>Actinomycetes</taxon>
        <taxon>Micrococcales</taxon>
        <taxon>Cellulomonadaceae</taxon>
        <taxon>Cellulomonas</taxon>
    </lineage>
</organism>
<dbReference type="Gene3D" id="1.10.10.10">
    <property type="entry name" value="Winged helix-like DNA-binding domain superfamily/Winged helix DNA-binding domain"/>
    <property type="match status" value="1"/>
</dbReference>
<name>A0A7Z8NP50_9CELL</name>
<evidence type="ECO:0000256" key="1">
    <source>
        <dbReference type="PROSITE-ProRule" id="PRU00169"/>
    </source>
</evidence>
<evidence type="ECO:0000259" key="2">
    <source>
        <dbReference type="PROSITE" id="PS50110"/>
    </source>
</evidence>
<dbReference type="InterPro" id="IPR036388">
    <property type="entry name" value="WH-like_DNA-bd_sf"/>
</dbReference>
<dbReference type="InterPro" id="IPR051271">
    <property type="entry name" value="2C-system_Tx_regulators"/>
</dbReference>
<dbReference type="OrthoDB" id="7187989at2"/>
<dbReference type="PROSITE" id="PS50110">
    <property type="entry name" value="RESPONSE_REGULATORY"/>
    <property type="match status" value="1"/>
</dbReference>
<dbReference type="GO" id="GO:0000156">
    <property type="term" value="F:phosphorelay response regulator activity"/>
    <property type="evidence" value="ECO:0007669"/>
    <property type="project" value="TreeGrafter"/>
</dbReference>
<protein>
    <submittedName>
        <fullName evidence="3">Response regulator</fullName>
    </submittedName>
</protein>
<dbReference type="PANTHER" id="PTHR45526:SF1">
    <property type="entry name" value="TRANSCRIPTIONAL REGULATORY PROTEIN DCUR-RELATED"/>
    <property type="match status" value="1"/>
</dbReference>
<sequence>MRVLVAHARPATAQEHRRLVDRVPGFRTVGLAVDGDAALARAVRGGVDLVLLDLALPGRPGLDVCRALHHLHGAPDVLVATAVRDRAAVRAAVRLGAVHYLVTPLRFAALRERLDAYAAYRTSAAGHRALSDQGEVDALVATLRPPCRDPLPKGVARESLDLVRAAVGAARDGVTADEAAAATGLSRVTARRYLEHLVDRGACRRAPRYGGAGRPPLRYVGT</sequence>
<accession>A0A7Z8NP50</accession>
<dbReference type="Pfam" id="PF00072">
    <property type="entry name" value="Response_reg"/>
    <property type="match status" value="1"/>
</dbReference>
<dbReference type="GO" id="GO:0003677">
    <property type="term" value="F:DNA binding"/>
    <property type="evidence" value="ECO:0007669"/>
    <property type="project" value="InterPro"/>
</dbReference>
<dbReference type="InterPro" id="IPR005471">
    <property type="entry name" value="Tscrpt_reg_IclR_N"/>
</dbReference>
<gene>
    <name evidence="3" type="ORF">FA014_15680</name>
</gene>
<feature type="modified residue" description="4-aspartylphosphate" evidence="1">
    <location>
        <position position="53"/>
    </location>
</feature>
<evidence type="ECO:0000313" key="3">
    <source>
        <dbReference type="EMBL" id="TKR22579.1"/>
    </source>
</evidence>
<dbReference type="GO" id="GO:0006355">
    <property type="term" value="P:regulation of DNA-templated transcription"/>
    <property type="evidence" value="ECO:0007669"/>
    <property type="project" value="InterPro"/>
</dbReference>
<dbReference type="PANTHER" id="PTHR45526">
    <property type="entry name" value="TRANSCRIPTIONAL REGULATORY PROTEIN DPIA"/>
    <property type="match status" value="1"/>
</dbReference>
<dbReference type="SMART" id="SM00448">
    <property type="entry name" value="REC"/>
    <property type="match status" value="1"/>
</dbReference>
<dbReference type="Pfam" id="PF09339">
    <property type="entry name" value="HTH_IclR"/>
    <property type="match status" value="1"/>
</dbReference>
<dbReference type="SUPFAM" id="SSF52172">
    <property type="entry name" value="CheY-like"/>
    <property type="match status" value="1"/>
</dbReference>
<feature type="domain" description="Response regulatory" evidence="2">
    <location>
        <begin position="2"/>
        <end position="118"/>
    </location>
</feature>
<comment type="caution">
    <text evidence="3">The sequence shown here is derived from an EMBL/GenBank/DDBJ whole genome shotgun (WGS) entry which is preliminary data.</text>
</comment>
<proteinExistence type="predicted"/>
<dbReference type="AlphaFoldDB" id="A0A7Z8NP50"/>
<dbReference type="EMBL" id="SZYE01000165">
    <property type="protein sequence ID" value="TKR22579.1"/>
    <property type="molecule type" value="Genomic_DNA"/>
</dbReference>
<keyword evidence="1" id="KW-0597">Phosphoprotein</keyword>